<accession>A0AA40ZRJ5</accession>
<proteinExistence type="predicted"/>
<sequence length="138" mass="15236">MEKKIIKVNVEWAEKNFCASVDEQVPGAVVVTDKTLEGLKQAVREAVEFHVEGMLADGDEVPAWLAEGNYDFEWVLGVSALLRNCGQFVSLAAIARASGINEQQLSHYANGLKHPRPVQRQRIVDGLHRIGQSLISVE</sequence>
<dbReference type="Proteomes" id="UP000698924">
    <property type="component" value="Unassembled WGS sequence"/>
</dbReference>
<dbReference type="SUPFAM" id="SSF143100">
    <property type="entry name" value="TTHA1013/TTHA0281-like"/>
    <property type="match status" value="1"/>
</dbReference>
<keyword evidence="2" id="KW-1185">Reference proteome</keyword>
<dbReference type="Gene3D" id="3.30.160.250">
    <property type="match status" value="1"/>
</dbReference>
<name>A0AA40ZRJ5_9BACT</name>
<evidence type="ECO:0000313" key="2">
    <source>
        <dbReference type="Proteomes" id="UP000698924"/>
    </source>
</evidence>
<dbReference type="AlphaFoldDB" id="A0AA40ZRJ5"/>
<dbReference type="EMBL" id="JACJMO010000002">
    <property type="protein sequence ID" value="MBM6856612.1"/>
    <property type="molecule type" value="Genomic_DNA"/>
</dbReference>
<dbReference type="RefSeq" id="WP_021848394.1">
    <property type="nucleotide sequence ID" value="NZ_JAAZTS010000002.1"/>
</dbReference>
<evidence type="ECO:0000313" key="1">
    <source>
        <dbReference type="EMBL" id="MBM6856612.1"/>
    </source>
</evidence>
<comment type="caution">
    <text evidence="1">The sequence shown here is derived from an EMBL/GenBank/DDBJ whole genome shotgun (WGS) entry which is preliminary data.</text>
</comment>
<organism evidence="1 2">
    <name type="scientific">Caecibacteroides pullorum</name>
    <dbReference type="NCBI Taxonomy" id="2725562"/>
    <lineage>
        <taxon>Bacteria</taxon>
        <taxon>Pseudomonadati</taxon>
        <taxon>Bacteroidota</taxon>
        <taxon>Bacteroidia</taxon>
        <taxon>Bacteroidales</taxon>
        <taxon>Bacteroidaceae</taxon>
        <taxon>Caecibacteroides</taxon>
    </lineage>
</organism>
<gene>
    <name evidence="1" type="ORF">H6D15_03195</name>
</gene>
<dbReference type="InterPro" id="IPR035069">
    <property type="entry name" value="TTHA1013/TTHA0281-like"/>
</dbReference>
<reference evidence="1 2" key="1">
    <citation type="journal article" date="2021" name="Sci. Rep.">
        <title>The distribution of antibiotic resistance genes in chicken gut microbiota commensals.</title>
        <authorList>
            <person name="Juricova H."/>
            <person name="Matiasovicova J."/>
            <person name="Kubasova T."/>
            <person name="Cejkova D."/>
            <person name="Rychlik I."/>
        </authorList>
    </citation>
    <scope>NUCLEOTIDE SEQUENCE [LARGE SCALE GENOMIC DNA]</scope>
    <source>
        <strain evidence="1 2">An421</strain>
    </source>
</reference>
<protein>
    <submittedName>
        <fullName evidence="1">CopG family transcriptional regulator</fullName>
    </submittedName>
</protein>